<comment type="caution">
    <text evidence="8">The sequence shown here is derived from an EMBL/GenBank/DDBJ whole genome shotgun (WGS) entry which is preliminary data.</text>
</comment>
<keyword evidence="4" id="KW-0479">Metal-binding</keyword>
<evidence type="ECO:0000256" key="4">
    <source>
        <dbReference type="ARBA" id="ARBA00022723"/>
    </source>
</evidence>
<dbReference type="AlphaFoldDB" id="A0A3A1YZU7"/>
<dbReference type="PANTHER" id="PTHR42953">
    <property type="entry name" value="HIGH-AFFINITY ZINC UPTAKE SYSTEM PROTEIN ZNUA-RELATED"/>
    <property type="match status" value="1"/>
</dbReference>
<evidence type="ECO:0000256" key="7">
    <source>
        <dbReference type="SAM" id="SignalP"/>
    </source>
</evidence>
<keyword evidence="5 7" id="KW-0732">Signal</keyword>
<dbReference type="SUPFAM" id="SSF53807">
    <property type="entry name" value="Helical backbone' metal receptor"/>
    <property type="match status" value="1"/>
</dbReference>
<dbReference type="RefSeq" id="WP_119515398.1">
    <property type="nucleotide sequence ID" value="NZ_NQYH01000001.1"/>
</dbReference>
<evidence type="ECO:0000256" key="3">
    <source>
        <dbReference type="ARBA" id="ARBA00022448"/>
    </source>
</evidence>
<reference evidence="8 9" key="1">
    <citation type="submission" date="2017-08" db="EMBL/GenBank/DDBJ databases">
        <title>Pusillimonas indicus sp. nov., a member of the family Alcaligenaceae isolated from surface seawater.</title>
        <authorList>
            <person name="Li J."/>
        </authorList>
    </citation>
    <scope>NUCLEOTIDE SEQUENCE [LARGE SCALE GENOMIC DNA]</scope>
    <source>
        <strain evidence="8 9">L52-1-41</strain>
    </source>
</reference>
<gene>
    <name evidence="8" type="ORF">CJP73_02505</name>
</gene>
<evidence type="ECO:0000256" key="1">
    <source>
        <dbReference type="ARBA" id="ARBA00004196"/>
    </source>
</evidence>
<comment type="similarity">
    <text evidence="2 6">Belongs to the bacterial solute-binding protein 9 family.</text>
</comment>
<dbReference type="Pfam" id="PF01297">
    <property type="entry name" value="ZnuA"/>
    <property type="match status" value="1"/>
</dbReference>
<dbReference type="InterPro" id="IPR050492">
    <property type="entry name" value="Bact_metal-bind_prot9"/>
</dbReference>
<dbReference type="InterPro" id="IPR006127">
    <property type="entry name" value="ZnuA-like"/>
</dbReference>
<evidence type="ECO:0000256" key="6">
    <source>
        <dbReference type="RuleBase" id="RU003512"/>
    </source>
</evidence>
<dbReference type="Proteomes" id="UP000266206">
    <property type="component" value="Unassembled WGS sequence"/>
</dbReference>
<dbReference type="GO" id="GO:0030001">
    <property type="term" value="P:metal ion transport"/>
    <property type="evidence" value="ECO:0007669"/>
    <property type="project" value="InterPro"/>
</dbReference>
<evidence type="ECO:0000313" key="9">
    <source>
        <dbReference type="Proteomes" id="UP000266206"/>
    </source>
</evidence>
<dbReference type="GO" id="GO:0030313">
    <property type="term" value="C:cell envelope"/>
    <property type="evidence" value="ECO:0007669"/>
    <property type="project" value="UniProtKB-SubCell"/>
</dbReference>
<dbReference type="Gene3D" id="3.40.50.1980">
    <property type="entry name" value="Nitrogenase molybdenum iron protein domain"/>
    <property type="match status" value="2"/>
</dbReference>
<sequence>MRLGGIFLRSAAVKRLCVAAMLMFFGGALSAAPVRVVATFSVLGDMVSVIGGENVEVVTLVGPETDSHGFEPTARENRMLAEAQVLVSNGLGFEGWLPRLVKASGFDGLEIVASKGVEPRLLASHDDGHNHDGHDHGDEGDVDPHAWQDLANGMQYARNIANGLARIDPAHRAKYQERARVYMEEMQKLHDEIKGQLEAIPEQRRRVVTSHDAFGYFGQAYGVTFIPIAGISSDAEPSAREMADIIRLIRESKGVALFDENATGASRILEQIARDTGLKVGGVLYSDTLASVDQPAGTYLGMFKWNAGRVLFSIKP</sequence>
<evidence type="ECO:0008006" key="10">
    <source>
        <dbReference type="Google" id="ProtNLM"/>
    </source>
</evidence>
<dbReference type="GO" id="GO:0046872">
    <property type="term" value="F:metal ion binding"/>
    <property type="evidence" value="ECO:0007669"/>
    <property type="project" value="UniProtKB-KW"/>
</dbReference>
<protein>
    <recommendedName>
        <fullName evidence="10">Metal ABC transporter substrate-binding protein</fullName>
    </recommendedName>
</protein>
<dbReference type="GO" id="GO:0007155">
    <property type="term" value="P:cell adhesion"/>
    <property type="evidence" value="ECO:0007669"/>
    <property type="project" value="InterPro"/>
</dbReference>
<dbReference type="InterPro" id="IPR006128">
    <property type="entry name" value="Lipoprotein_PsaA-like"/>
</dbReference>
<dbReference type="OrthoDB" id="9793396at2"/>
<dbReference type="EMBL" id="NQYH01000001">
    <property type="protein sequence ID" value="RIY42320.1"/>
    <property type="molecule type" value="Genomic_DNA"/>
</dbReference>
<feature type="signal peptide" evidence="7">
    <location>
        <begin position="1"/>
        <end position="31"/>
    </location>
</feature>
<comment type="subcellular location">
    <subcellularLocation>
        <location evidence="1">Cell envelope</location>
    </subcellularLocation>
</comment>
<dbReference type="PANTHER" id="PTHR42953:SF1">
    <property type="entry name" value="METAL-BINDING PROTEIN HI_0362-RELATED"/>
    <property type="match status" value="1"/>
</dbReference>
<name>A0A3A1YZU7_9BURK</name>
<organism evidence="8 9">
    <name type="scientific">Neopusillimonas maritima</name>
    <dbReference type="NCBI Taxonomy" id="2026239"/>
    <lineage>
        <taxon>Bacteria</taxon>
        <taxon>Pseudomonadati</taxon>
        <taxon>Pseudomonadota</taxon>
        <taxon>Betaproteobacteria</taxon>
        <taxon>Burkholderiales</taxon>
        <taxon>Alcaligenaceae</taxon>
        <taxon>Neopusillimonas</taxon>
    </lineage>
</organism>
<dbReference type="InterPro" id="IPR006129">
    <property type="entry name" value="AdhesinB"/>
</dbReference>
<keyword evidence="3 6" id="KW-0813">Transport</keyword>
<evidence type="ECO:0000256" key="2">
    <source>
        <dbReference type="ARBA" id="ARBA00011028"/>
    </source>
</evidence>
<feature type="chain" id="PRO_5017410423" description="Metal ABC transporter substrate-binding protein" evidence="7">
    <location>
        <begin position="32"/>
        <end position="316"/>
    </location>
</feature>
<evidence type="ECO:0000256" key="5">
    <source>
        <dbReference type="ARBA" id="ARBA00022729"/>
    </source>
</evidence>
<proteinExistence type="inferred from homology"/>
<dbReference type="PRINTS" id="PR00691">
    <property type="entry name" value="ADHESINB"/>
</dbReference>
<dbReference type="PRINTS" id="PR00690">
    <property type="entry name" value="ADHESNFAMILY"/>
</dbReference>
<accession>A0A3A1YZU7</accession>
<evidence type="ECO:0000313" key="8">
    <source>
        <dbReference type="EMBL" id="RIY42320.1"/>
    </source>
</evidence>